<sequence>MLRRASVGVLELPLRCRATVFRTERLATLTSSEARSVTAHIRHYRNNSSTIIDTTSSFAKSPCPHKRLQFSRYYRRSYSTADSHPTSFSDPTRPDLFYHLQHPPNPLSRTFPAFALSFLPTPPSRPDSSTIIGWLPAEAPGAEGEAGLNDFVENPDFQDLLHEAVKRGLEEDVDDIQRNGAMQLQEGWMHIHDARNVPALGRIGDPDDILASVRVEDGKILADTYSPMPAYRICTADGITQLTEGLAKKLYSILEAKARSEA</sequence>
<dbReference type="Proteomes" id="UP000305948">
    <property type="component" value="Unassembled WGS sequence"/>
</dbReference>
<organism evidence="1 2">
    <name type="scientific">Heliocybe sulcata</name>
    <dbReference type="NCBI Taxonomy" id="5364"/>
    <lineage>
        <taxon>Eukaryota</taxon>
        <taxon>Fungi</taxon>
        <taxon>Dikarya</taxon>
        <taxon>Basidiomycota</taxon>
        <taxon>Agaricomycotina</taxon>
        <taxon>Agaricomycetes</taxon>
        <taxon>Gloeophyllales</taxon>
        <taxon>Gloeophyllaceae</taxon>
        <taxon>Heliocybe</taxon>
    </lineage>
</organism>
<dbReference type="STRING" id="5364.A0A5C3N6V3"/>
<dbReference type="PANTHER" id="PTHR37331:SF1">
    <property type="entry name" value="YALI0F11671P"/>
    <property type="match status" value="1"/>
</dbReference>
<reference evidence="1 2" key="1">
    <citation type="journal article" date="2019" name="Nat. Ecol. Evol.">
        <title>Megaphylogeny resolves global patterns of mushroom evolution.</title>
        <authorList>
            <person name="Varga T."/>
            <person name="Krizsan K."/>
            <person name="Foldi C."/>
            <person name="Dima B."/>
            <person name="Sanchez-Garcia M."/>
            <person name="Sanchez-Ramirez S."/>
            <person name="Szollosi G.J."/>
            <person name="Szarkandi J.G."/>
            <person name="Papp V."/>
            <person name="Albert L."/>
            <person name="Andreopoulos W."/>
            <person name="Angelini C."/>
            <person name="Antonin V."/>
            <person name="Barry K.W."/>
            <person name="Bougher N.L."/>
            <person name="Buchanan P."/>
            <person name="Buyck B."/>
            <person name="Bense V."/>
            <person name="Catcheside P."/>
            <person name="Chovatia M."/>
            <person name="Cooper J."/>
            <person name="Damon W."/>
            <person name="Desjardin D."/>
            <person name="Finy P."/>
            <person name="Geml J."/>
            <person name="Haridas S."/>
            <person name="Hughes K."/>
            <person name="Justo A."/>
            <person name="Karasinski D."/>
            <person name="Kautmanova I."/>
            <person name="Kiss B."/>
            <person name="Kocsube S."/>
            <person name="Kotiranta H."/>
            <person name="LaButti K.M."/>
            <person name="Lechner B.E."/>
            <person name="Liimatainen K."/>
            <person name="Lipzen A."/>
            <person name="Lukacs Z."/>
            <person name="Mihaltcheva S."/>
            <person name="Morgado L.N."/>
            <person name="Niskanen T."/>
            <person name="Noordeloos M.E."/>
            <person name="Ohm R.A."/>
            <person name="Ortiz-Santana B."/>
            <person name="Ovrebo C."/>
            <person name="Racz N."/>
            <person name="Riley R."/>
            <person name="Savchenko A."/>
            <person name="Shiryaev A."/>
            <person name="Soop K."/>
            <person name="Spirin V."/>
            <person name="Szebenyi C."/>
            <person name="Tomsovsky M."/>
            <person name="Tulloss R.E."/>
            <person name="Uehling J."/>
            <person name="Grigoriev I.V."/>
            <person name="Vagvolgyi C."/>
            <person name="Papp T."/>
            <person name="Martin F.M."/>
            <person name="Miettinen O."/>
            <person name="Hibbett D.S."/>
            <person name="Nagy L.G."/>
        </authorList>
    </citation>
    <scope>NUCLEOTIDE SEQUENCE [LARGE SCALE GENOMIC DNA]</scope>
    <source>
        <strain evidence="1 2">OMC1185</strain>
    </source>
</reference>
<evidence type="ECO:0000313" key="1">
    <source>
        <dbReference type="EMBL" id="TFK53120.1"/>
    </source>
</evidence>
<accession>A0A5C3N6V3</accession>
<gene>
    <name evidence="1" type="ORF">OE88DRAFT_1344828</name>
</gene>
<evidence type="ECO:0000313" key="2">
    <source>
        <dbReference type="Proteomes" id="UP000305948"/>
    </source>
</evidence>
<dbReference type="AlphaFoldDB" id="A0A5C3N6V3"/>
<proteinExistence type="predicted"/>
<keyword evidence="2" id="KW-1185">Reference proteome</keyword>
<dbReference type="EMBL" id="ML213508">
    <property type="protein sequence ID" value="TFK53120.1"/>
    <property type="molecule type" value="Genomic_DNA"/>
</dbReference>
<dbReference type="PANTHER" id="PTHR37331">
    <property type="entry name" value="YALI0F11671P"/>
    <property type="match status" value="1"/>
</dbReference>
<dbReference type="OrthoDB" id="5397701at2759"/>
<name>A0A5C3N6V3_9AGAM</name>
<protein>
    <submittedName>
        <fullName evidence="1">Uncharacterized protein</fullName>
    </submittedName>
</protein>